<accession>A0A8H5CF03</accession>
<keyword evidence="2" id="KW-0808">Transferase</keyword>
<dbReference type="SMART" id="SM00811">
    <property type="entry name" value="Alpha_kinase"/>
    <property type="match status" value="1"/>
</dbReference>
<dbReference type="Proteomes" id="UP000559256">
    <property type="component" value="Unassembled WGS sequence"/>
</dbReference>
<dbReference type="CDD" id="cd04515">
    <property type="entry name" value="Alpha_kinase"/>
    <property type="match status" value="1"/>
</dbReference>
<dbReference type="InterPro" id="IPR004166">
    <property type="entry name" value="a-kinase_dom"/>
</dbReference>
<dbReference type="GO" id="GO:0004674">
    <property type="term" value="F:protein serine/threonine kinase activity"/>
    <property type="evidence" value="ECO:0007669"/>
    <property type="project" value="UniProtKB-KW"/>
</dbReference>
<evidence type="ECO:0000259" key="7">
    <source>
        <dbReference type="PROSITE" id="PS51158"/>
    </source>
</evidence>
<dbReference type="SUPFAM" id="SSF56112">
    <property type="entry name" value="Protein kinase-like (PK-like)"/>
    <property type="match status" value="1"/>
</dbReference>
<dbReference type="AlphaFoldDB" id="A0A8H5CF03"/>
<dbReference type="Pfam" id="PF02816">
    <property type="entry name" value="Alpha_kinase"/>
    <property type="match status" value="1"/>
</dbReference>
<dbReference type="EMBL" id="JAACJM010000174">
    <property type="protein sequence ID" value="KAF5340536.1"/>
    <property type="molecule type" value="Genomic_DNA"/>
</dbReference>
<dbReference type="InterPro" id="IPR051852">
    <property type="entry name" value="Alpha-type_PK"/>
</dbReference>
<organism evidence="8 9">
    <name type="scientific">Tetrapyrgos nigripes</name>
    <dbReference type="NCBI Taxonomy" id="182062"/>
    <lineage>
        <taxon>Eukaryota</taxon>
        <taxon>Fungi</taxon>
        <taxon>Dikarya</taxon>
        <taxon>Basidiomycota</taxon>
        <taxon>Agaricomycotina</taxon>
        <taxon>Agaricomycetes</taxon>
        <taxon>Agaricomycetidae</taxon>
        <taxon>Agaricales</taxon>
        <taxon>Marasmiineae</taxon>
        <taxon>Marasmiaceae</taxon>
        <taxon>Tetrapyrgos</taxon>
    </lineage>
</organism>
<protein>
    <recommendedName>
        <fullName evidence="7">Alpha-type protein kinase domain-containing protein</fullName>
    </recommendedName>
</protein>
<evidence type="ECO:0000256" key="5">
    <source>
        <dbReference type="ARBA" id="ARBA00022840"/>
    </source>
</evidence>
<feature type="compositionally biased region" description="Low complexity" evidence="6">
    <location>
        <begin position="292"/>
        <end position="305"/>
    </location>
</feature>
<sequence>MHFWLIVDISKVEARLGALPPALGGSARIKRQLYNDGEIKAPSKHAALVSMYGQKQIHTLQSKNGPRLNLSSVAMKLHIAKIEEGEESEIQINFDEGEEVPAVASSTPIGTGLAKTGIMKVSDRIVFKRMTTPYNAYLAEEIVENNTPSTLSGVTAERYVDEMYEPGSEDLETLQILWLMEPQRSTEITKYSGTMTQVDCNTLPYMTMAAFAHFTLHWTKGKMVFVDIQGSPTAQGQVLFDIMTHTRDGGSCPGDHGYTGLDEFIRNHKCNRICHGIGLERLTVSKGKGRASTTEHSSSRTHSCSQKQASPEIDSDDD</sequence>
<evidence type="ECO:0000313" key="8">
    <source>
        <dbReference type="EMBL" id="KAF5340536.1"/>
    </source>
</evidence>
<evidence type="ECO:0000256" key="1">
    <source>
        <dbReference type="ARBA" id="ARBA00022527"/>
    </source>
</evidence>
<keyword evidence="1" id="KW-0723">Serine/threonine-protein kinase</keyword>
<evidence type="ECO:0000256" key="3">
    <source>
        <dbReference type="ARBA" id="ARBA00022741"/>
    </source>
</evidence>
<proteinExistence type="predicted"/>
<evidence type="ECO:0000256" key="2">
    <source>
        <dbReference type="ARBA" id="ARBA00022679"/>
    </source>
</evidence>
<gene>
    <name evidence="8" type="ORF">D9758_015821</name>
</gene>
<feature type="region of interest" description="Disordered" evidence="6">
    <location>
        <begin position="286"/>
        <end position="318"/>
    </location>
</feature>
<reference evidence="8 9" key="1">
    <citation type="journal article" date="2020" name="ISME J.">
        <title>Uncovering the hidden diversity of litter-decomposition mechanisms in mushroom-forming fungi.</title>
        <authorList>
            <person name="Floudas D."/>
            <person name="Bentzer J."/>
            <person name="Ahren D."/>
            <person name="Johansson T."/>
            <person name="Persson P."/>
            <person name="Tunlid A."/>
        </authorList>
    </citation>
    <scope>NUCLEOTIDE SEQUENCE [LARGE SCALE GENOMIC DNA]</scope>
    <source>
        <strain evidence="8 9">CBS 291.85</strain>
    </source>
</reference>
<dbReference type="Gene3D" id="3.20.200.10">
    <property type="entry name" value="MHCK/EF2 kinase"/>
    <property type="match status" value="1"/>
</dbReference>
<dbReference type="OrthoDB" id="3051486at2759"/>
<dbReference type="GO" id="GO:0031037">
    <property type="term" value="P:myosin II filament disassembly"/>
    <property type="evidence" value="ECO:0007669"/>
    <property type="project" value="TreeGrafter"/>
</dbReference>
<comment type="caution">
    <text evidence="8">The sequence shown here is derived from an EMBL/GenBank/DDBJ whole genome shotgun (WGS) entry which is preliminary data.</text>
</comment>
<dbReference type="PANTHER" id="PTHR45992:SF2">
    <property type="entry name" value="EUKARYOTIC ELONGATION FACTOR 2 KINASE"/>
    <property type="match status" value="1"/>
</dbReference>
<dbReference type="GO" id="GO:0005524">
    <property type="term" value="F:ATP binding"/>
    <property type="evidence" value="ECO:0007669"/>
    <property type="project" value="UniProtKB-KW"/>
</dbReference>
<dbReference type="PANTHER" id="PTHR45992">
    <property type="entry name" value="EUKARYOTIC ELONGATION FACTOR 2 KINASE-RELATED"/>
    <property type="match status" value="1"/>
</dbReference>
<keyword evidence="3" id="KW-0547">Nucleotide-binding</keyword>
<dbReference type="GO" id="GO:1903013">
    <property type="term" value="P:response to differentiation-inducing factor 1"/>
    <property type="evidence" value="ECO:0007669"/>
    <property type="project" value="TreeGrafter"/>
</dbReference>
<feature type="domain" description="Alpha-type protein kinase" evidence="7">
    <location>
        <begin position="44"/>
        <end position="282"/>
    </location>
</feature>
<keyword evidence="9" id="KW-1185">Reference proteome</keyword>
<keyword evidence="5" id="KW-0067">ATP-binding</keyword>
<name>A0A8H5CF03_9AGAR</name>
<dbReference type="InterPro" id="IPR011009">
    <property type="entry name" value="Kinase-like_dom_sf"/>
</dbReference>
<evidence type="ECO:0000256" key="4">
    <source>
        <dbReference type="ARBA" id="ARBA00022777"/>
    </source>
</evidence>
<keyword evidence="4" id="KW-0418">Kinase</keyword>
<evidence type="ECO:0000313" key="9">
    <source>
        <dbReference type="Proteomes" id="UP000559256"/>
    </source>
</evidence>
<dbReference type="PROSITE" id="PS51158">
    <property type="entry name" value="ALPHA_KINASE"/>
    <property type="match status" value="1"/>
</dbReference>
<evidence type="ECO:0000256" key="6">
    <source>
        <dbReference type="SAM" id="MobiDB-lite"/>
    </source>
</evidence>